<dbReference type="GO" id="GO:0019180">
    <property type="term" value="F:dTDP-4-amino-4,6-dideoxygalactose transaminase activity"/>
    <property type="evidence" value="ECO:0007669"/>
    <property type="project" value="UniProtKB-EC"/>
</dbReference>
<reference evidence="3 4" key="1">
    <citation type="submission" date="2020-10" db="EMBL/GenBank/DDBJ databases">
        <title>Mucilaginibacter mali sp. nov., isolated from rhizosphere soil of apple orchard.</title>
        <authorList>
            <person name="Lee J.-S."/>
            <person name="Kim H.S."/>
            <person name="Kim J.-S."/>
        </authorList>
    </citation>
    <scope>NUCLEOTIDE SEQUENCE [LARGE SCALE GENOMIC DNA]</scope>
    <source>
        <strain evidence="3 4">KCTC 23157</strain>
    </source>
</reference>
<dbReference type="PANTHER" id="PTHR30244:SF34">
    <property type="entry name" value="DTDP-4-AMINO-4,6-DIDEOXYGALACTOSE TRANSAMINASE"/>
    <property type="match status" value="1"/>
</dbReference>
<dbReference type="InterPro" id="IPR015422">
    <property type="entry name" value="PyrdxlP-dep_Trfase_small"/>
</dbReference>
<dbReference type="InterPro" id="IPR015421">
    <property type="entry name" value="PyrdxlP-dep_Trfase_major"/>
</dbReference>
<comment type="similarity">
    <text evidence="1 2">Belongs to the DegT/DnrJ/EryC1 family.</text>
</comment>
<evidence type="ECO:0000313" key="4">
    <source>
        <dbReference type="Proteomes" id="UP000632774"/>
    </source>
</evidence>
<dbReference type="EMBL" id="JADFFM010000001">
    <property type="protein sequence ID" value="MBE9665994.1"/>
    <property type="molecule type" value="Genomic_DNA"/>
</dbReference>
<dbReference type="Proteomes" id="UP000632774">
    <property type="component" value="Unassembled WGS sequence"/>
</dbReference>
<dbReference type="NCBIfam" id="TIGR02379">
    <property type="entry name" value="ECA_wecE"/>
    <property type="match status" value="1"/>
</dbReference>
<evidence type="ECO:0000313" key="3">
    <source>
        <dbReference type="EMBL" id="MBE9665994.1"/>
    </source>
</evidence>
<proteinExistence type="inferred from homology"/>
<dbReference type="SUPFAM" id="SSF53383">
    <property type="entry name" value="PLP-dependent transferases"/>
    <property type="match status" value="1"/>
</dbReference>
<dbReference type="InterPro" id="IPR015424">
    <property type="entry name" value="PyrdxlP-dep_Trfase"/>
</dbReference>
<dbReference type="InterPro" id="IPR000653">
    <property type="entry name" value="DegT/StrS_aminotransferase"/>
</dbReference>
<dbReference type="InterPro" id="IPR012749">
    <property type="entry name" value="WecE-like"/>
</dbReference>
<dbReference type="NCBIfam" id="NF008687">
    <property type="entry name" value="PRK11706.1"/>
    <property type="match status" value="1"/>
</dbReference>
<evidence type="ECO:0000256" key="1">
    <source>
        <dbReference type="ARBA" id="ARBA00037999"/>
    </source>
</evidence>
<dbReference type="PANTHER" id="PTHR30244">
    <property type="entry name" value="TRANSAMINASE"/>
    <property type="match status" value="1"/>
</dbReference>
<keyword evidence="3" id="KW-0032">Aminotransferase</keyword>
<protein>
    <submittedName>
        <fullName evidence="3">dTDP-4-amino-4,6-dideoxygalactose transaminase</fullName>
        <ecNumber evidence="3">2.6.1.59</ecNumber>
    </submittedName>
</protein>
<dbReference type="RefSeq" id="WP_194105369.1">
    <property type="nucleotide sequence ID" value="NZ_JADFFM010000001.1"/>
</dbReference>
<keyword evidence="4" id="KW-1185">Reference proteome</keyword>
<sequence>MIPFNKPHLTGKETEYVNDAINSGKIAGDGKYTKACEAFFEKRYGFAKTYLTTSCTHAIELAALLIDIKTGDEVIIPSYTFVSSANPFILRGAKVVFVDSSAKSPSMDVDLVESLITPFTKAILAVHYGGIPCDIKKLRTIADKHNLFLIVDAAQTLDSYYHDKPVGSFGHLSAFSFHETKNITCGEGGLLVINDERFIERAEILREKGTNRSSFIRGKVSRYNWVDAGSSYIPSDILAAYLLAQLECIDEIQQRRLAIWKKYYLLLNTLQTQKKIKLPYLPEGIKHNAHTFYFICDSLQIRQNFITFMSQNGVQVQFHYMCLHNSPFYKDQHGDRELPMADHYQNCLVRLPLFYDMTEDDVETVTKLTLRFFNTPKT</sequence>
<keyword evidence="2" id="KW-0663">Pyridoxal phosphate</keyword>
<organism evidence="3 4">
    <name type="scientific">Mucilaginibacter boryungensis</name>
    <dbReference type="NCBI Taxonomy" id="768480"/>
    <lineage>
        <taxon>Bacteria</taxon>
        <taxon>Pseudomonadati</taxon>
        <taxon>Bacteroidota</taxon>
        <taxon>Sphingobacteriia</taxon>
        <taxon>Sphingobacteriales</taxon>
        <taxon>Sphingobacteriaceae</taxon>
        <taxon>Mucilaginibacter</taxon>
    </lineage>
</organism>
<dbReference type="PIRSF" id="PIRSF000390">
    <property type="entry name" value="PLP_StrS"/>
    <property type="match status" value="1"/>
</dbReference>
<dbReference type="EC" id="2.6.1.59" evidence="3"/>
<dbReference type="CDD" id="cd00616">
    <property type="entry name" value="AHBA_syn"/>
    <property type="match status" value="1"/>
</dbReference>
<gene>
    <name evidence="3" type="primary">rffA</name>
    <name evidence="3" type="synonym">fcnA</name>
    <name evidence="3" type="synonym">wecE</name>
    <name evidence="3" type="ORF">IRJ18_06445</name>
</gene>
<dbReference type="Pfam" id="PF01041">
    <property type="entry name" value="DegT_DnrJ_EryC1"/>
    <property type="match status" value="1"/>
</dbReference>
<dbReference type="Gene3D" id="3.90.1150.10">
    <property type="entry name" value="Aspartate Aminotransferase, domain 1"/>
    <property type="match status" value="1"/>
</dbReference>
<evidence type="ECO:0000256" key="2">
    <source>
        <dbReference type="RuleBase" id="RU004508"/>
    </source>
</evidence>
<name>A0ABR9XFZ7_9SPHI</name>
<dbReference type="Gene3D" id="3.40.640.10">
    <property type="entry name" value="Type I PLP-dependent aspartate aminotransferase-like (Major domain)"/>
    <property type="match status" value="1"/>
</dbReference>
<accession>A0ABR9XFZ7</accession>
<comment type="caution">
    <text evidence="3">The sequence shown here is derived from an EMBL/GenBank/DDBJ whole genome shotgun (WGS) entry which is preliminary data.</text>
</comment>
<keyword evidence="3" id="KW-0808">Transferase</keyword>